<dbReference type="Pfam" id="PF03779">
    <property type="entry name" value="SPW"/>
    <property type="match status" value="2"/>
</dbReference>
<dbReference type="Gene3D" id="1.20.1440.130">
    <property type="entry name" value="VKOR domain"/>
    <property type="match status" value="1"/>
</dbReference>
<dbReference type="InterPro" id="IPR038354">
    <property type="entry name" value="VKOR_sf"/>
</dbReference>
<reference evidence="14 15" key="1">
    <citation type="submission" date="2015-12" db="EMBL/GenBank/DDBJ databases">
        <title>Genome sequence of the marine Rhodobacteraceae strain O3.65, Candidatus Tritonibacter horizontis.</title>
        <authorList>
            <person name="Poehlein A."/>
            <person name="Giebel H.A."/>
            <person name="Voget S."/>
            <person name="Brinkhoff T."/>
        </authorList>
    </citation>
    <scope>NUCLEOTIDE SEQUENCE [LARGE SCALE GENOMIC DNA]</scope>
    <source>
        <strain evidence="14 15">O3.65</strain>
    </source>
</reference>
<feature type="domain" description="SPW repeat-containing integral membrane" evidence="12">
    <location>
        <begin position="740"/>
        <end position="832"/>
    </location>
</feature>
<keyword evidence="4" id="KW-0874">Quinone</keyword>
<evidence type="ECO:0000256" key="2">
    <source>
        <dbReference type="ARBA" id="ARBA00006214"/>
    </source>
</evidence>
<dbReference type="Gene3D" id="3.40.50.720">
    <property type="entry name" value="NAD(P)-binding Rossmann-like Domain"/>
    <property type="match status" value="1"/>
</dbReference>
<dbReference type="GO" id="GO:0016020">
    <property type="term" value="C:membrane"/>
    <property type="evidence" value="ECO:0007669"/>
    <property type="project" value="UniProtKB-SubCell"/>
</dbReference>
<protein>
    <submittedName>
        <fullName evidence="14">3 beta-hydroxysteroid dehydrogenase/delta 5--&gt;4-isomerase</fullName>
    </submittedName>
</protein>
<keyword evidence="9" id="KW-0676">Redox-active center</keyword>
<evidence type="ECO:0000256" key="3">
    <source>
        <dbReference type="ARBA" id="ARBA00022692"/>
    </source>
</evidence>
<name>A0A132BZ58_9RHOB</name>
<dbReference type="CDD" id="cd12919">
    <property type="entry name" value="VKOR_2"/>
    <property type="match status" value="1"/>
</dbReference>
<evidence type="ECO:0000256" key="1">
    <source>
        <dbReference type="ARBA" id="ARBA00004141"/>
    </source>
</evidence>
<feature type="transmembrane region" description="Helical" evidence="10">
    <location>
        <begin position="631"/>
        <end position="652"/>
    </location>
</feature>
<feature type="transmembrane region" description="Helical" evidence="10">
    <location>
        <begin position="389"/>
        <end position="408"/>
    </location>
</feature>
<feature type="transmembrane region" description="Helical" evidence="10">
    <location>
        <begin position="548"/>
        <end position="568"/>
    </location>
</feature>
<keyword evidence="5 10" id="KW-1133">Transmembrane helix</keyword>
<evidence type="ECO:0000313" key="14">
    <source>
        <dbReference type="EMBL" id="KUP93641.1"/>
    </source>
</evidence>
<dbReference type="GO" id="GO:0048038">
    <property type="term" value="F:quinone binding"/>
    <property type="evidence" value="ECO:0007669"/>
    <property type="project" value="UniProtKB-KW"/>
</dbReference>
<evidence type="ECO:0000256" key="6">
    <source>
        <dbReference type="ARBA" id="ARBA00023002"/>
    </source>
</evidence>
<evidence type="ECO:0000256" key="7">
    <source>
        <dbReference type="ARBA" id="ARBA00023136"/>
    </source>
</evidence>
<dbReference type="PANTHER" id="PTHR43245">
    <property type="entry name" value="BIFUNCTIONAL POLYMYXIN RESISTANCE PROTEIN ARNA"/>
    <property type="match status" value="1"/>
</dbReference>
<feature type="transmembrane region" description="Helical" evidence="10">
    <location>
        <begin position="446"/>
        <end position="464"/>
    </location>
</feature>
<dbReference type="EMBL" id="LPUY01000048">
    <property type="protein sequence ID" value="KUP93641.1"/>
    <property type="molecule type" value="Genomic_DNA"/>
</dbReference>
<dbReference type="AlphaFoldDB" id="A0A132BZ58"/>
<evidence type="ECO:0000256" key="8">
    <source>
        <dbReference type="ARBA" id="ARBA00023157"/>
    </source>
</evidence>
<dbReference type="InterPro" id="IPR050177">
    <property type="entry name" value="Lipid_A_modif_metabolic_enz"/>
</dbReference>
<dbReference type="Pfam" id="PF01370">
    <property type="entry name" value="Epimerase"/>
    <property type="match status" value="1"/>
</dbReference>
<keyword evidence="3 10" id="KW-0812">Transmembrane</keyword>
<evidence type="ECO:0000259" key="11">
    <source>
        <dbReference type="Pfam" id="PF01370"/>
    </source>
</evidence>
<feature type="transmembrane region" description="Helical" evidence="10">
    <location>
        <begin position="658"/>
        <end position="680"/>
    </location>
</feature>
<comment type="similarity">
    <text evidence="2">Belongs to the VKOR family.</text>
</comment>
<keyword evidence="8" id="KW-1015">Disulfide bond</keyword>
<evidence type="ECO:0000259" key="13">
    <source>
        <dbReference type="Pfam" id="PF07884"/>
    </source>
</evidence>
<feature type="transmembrane region" description="Helical" evidence="10">
    <location>
        <begin position="771"/>
        <end position="788"/>
    </location>
</feature>
<dbReference type="Pfam" id="PF07884">
    <property type="entry name" value="VKOR"/>
    <property type="match status" value="1"/>
</dbReference>
<dbReference type="GO" id="GO:0016491">
    <property type="term" value="F:oxidoreductase activity"/>
    <property type="evidence" value="ECO:0007669"/>
    <property type="project" value="UniProtKB-KW"/>
</dbReference>
<feature type="transmembrane region" description="Helical" evidence="10">
    <location>
        <begin position="793"/>
        <end position="809"/>
    </location>
</feature>
<dbReference type="InterPro" id="IPR036291">
    <property type="entry name" value="NAD(P)-bd_dom_sf"/>
</dbReference>
<evidence type="ECO:0000259" key="12">
    <source>
        <dbReference type="Pfam" id="PF03779"/>
    </source>
</evidence>
<feature type="transmembrane region" description="Helical" evidence="10">
    <location>
        <begin position="496"/>
        <end position="516"/>
    </location>
</feature>
<feature type="transmembrane region" description="Helical" evidence="10">
    <location>
        <begin position="815"/>
        <end position="832"/>
    </location>
</feature>
<dbReference type="InterPro" id="IPR001509">
    <property type="entry name" value="Epimerase_deHydtase"/>
</dbReference>
<feature type="domain" description="NAD-dependent epimerase/dehydratase" evidence="11">
    <location>
        <begin position="9"/>
        <end position="229"/>
    </location>
</feature>
<evidence type="ECO:0000256" key="5">
    <source>
        <dbReference type="ARBA" id="ARBA00022989"/>
    </source>
</evidence>
<feature type="domain" description="SPW repeat-containing integral membrane" evidence="12">
    <location>
        <begin position="445"/>
        <end position="511"/>
    </location>
</feature>
<dbReference type="SUPFAM" id="SSF51735">
    <property type="entry name" value="NAD(P)-binding Rossmann-fold domains"/>
    <property type="match status" value="1"/>
</dbReference>
<keyword evidence="14" id="KW-0413">Isomerase</keyword>
<evidence type="ECO:0000256" key="10">
    <source>
        <dbReference type="SAM" id="Phobius"/>
    </source>
</evidence>
<dbReference type="PATRIC" id="fig|1768241.3.peg.1562"/>
<proteinExistence type="inferred from homology"/>
<organism evidence="14 15">
    <name type="scientific">Tritonibacter horizontis</name>
    <dbReference type="NCBI Taxonomy" id="1768241"/>
    <lineage>
        <taxon>Bacteria</taxon>
        <taxon>Pseudomonadati</taxon>
        <taxon>Pseudomonadota</taxon>
        <taxon>Alphaproteobacteria</taxon>
        <taxon>Rhodobacterales</taxon>
        <taxon>Paracoccaceae</taxon>
        <taxon>Tritonibacter</taxon>
    </lineage>
</organism>
<gene>
    <name evidence="14" type="ORF">TRIHO_14880</name>
</gene>
<dbReference type="InterPro" id="IPR012932">
    <property type="entry name" value="VKOR"/>
</dbReference>
<keyword evidence="7 10" id="KW-0472">Membrane</keyword>
<evidence type="ECO:0000256" key="9">
    <source>
        <dbReference type="ARBA" id="ARBA00023284"/>
    </source>
</evidence>
<evidence type="ECO:0000313" key="15">
    <source>
        <dbReference type="Proteomes" id="UP000068382"/>
    </source>
</evidence>
<dbReference type="Proteomes" id="UP000068382">
    <property type="component" value="Unassembled WGS sequence"/>
</dbReference>
<accession>A0A132BZ58</accession>
<keyword evidence="6" id="KW-0560">Oxidoreductase</keyword>
<feature type="transmembrane region" description="Helical" evidence="10">
    <location>
        <begin position="471"/>
        <end position="490"/>
    </location>
</feature>
<comment type="subcellular location">
    <subcellularLocation>
        <location evidence="1">Membrane</location>
        <topology evidence="1">Multi-pass membrane protein</topology>
    </subcellularLocation>
</comment>
<comment type="caution">
    <text evidence="14">The sequence shown here is derived from an EMBL/GenBank/DDBJ whole genome shotgun (WGS) entry which is preliminary data.</text>
</comment>
<dbReference type="InterPro" id="IPR005530">
    <property type="entry name" value="SPW"/>
</dbReference>
<dbReference type="OrthoDB" id="9814124at2"/>
<feature type="domain" description="Vitamin K epoxide reductase" evidence="13">
    <location>
        <begin position="547"/>
        <end position="679"/>
    </location>
</feature>
<dbReference type="GO" id="GO:0016853">
    <property type="term" value="F:isomerase activity"/>
    <property type="evidence" value="ECO:0007669"/>
    <property type="project" value="UniProtKB-KW"/>
</dbReference>
<feature type="transmembrane region" description="Helical" evidence="10">
    <location>
        <begin position="736"/>
        <end position="759"/>
    </location>
</feature>
<evidence type="ECO:0000256" key="4">
    <source>
        <dbReference type="ARBA" id="ARBA00022719"/>
    </source>
</evidence>
<dbReference type="RefSeq" id="WP_068241740.1">
    <property type="nucleotide sequence ID" value="NZ_LPUY01000048.1"/>
</dbReference>
<sequence length="865" mass="96043">MADESKPVVIVTGSSGYLGAAVVRRLHGSYRVVGLDRYSPPHPPHQAECVCFDITDQASVDTALDRVRLAYGDRISACIHLAGYFDLSGEDDPAYDAVTVEGSKRLLKGLQEFKLEQFVFASTMLAHAPTEPGEPIDEDHPFDPKLPYRASKVRTERMLREERGDEKLVLMRPAGIYDDNGQSTFLTHQIARIHERRFSGKVYPGDLSRGQAFLHLDDFLDAVERIVDRRVKLPDVFPVLLGESDPITFGELQRLIGRELHGEDWITWNVPSQLAKLGAWAENKIFGEDAFIRSWMVDISSDQYELDLSAAKKHLDWTPRHSLREDMPGILQRLKDDPYEWYEANGLNTARVSAAKVENAVAEEAAEHAPTEAEANADRREHDQHMRQMHFSMLWVHWLVMALGLWLATAPSVFGTFDQTEFSAAVQRVTEDRGLWSAATRSWLTAWNNVFTGLAIMVFAALSLRHGNGWAQWVNAALGVWLLAAPLVFWTPDAAVYANDTLIGALVVALTILIPMMPGMSREGMMDDTDIPPGWTYCPSTYVQRLPIIALGVVGFILSRILSAYQLGHVDGVWEPFFSSPVALNGTEYIITSDVSKAWPIADGGLGAMSYMFEIMMGVMGSRLRWRTMPWMVALFGIVVGPLGVISIYFIIIQPIAIDTYCTICLMAALAMLIMIPFSLDEIVAMVQFMVWNTRRGRPFWRAFFRGDALPGGTTGGEMSFDARPMQIFRQSARGVTVPWTLGLSAAIGVFLMLSRAIFGNEAAMANSDHLLGALVLTTAVIAWAEVARPLRFLNILFGLWLIVAPWFLGGGTVAGSLVGILAGIALIALSLSRGKRSEEHYGSWDRFIFEGASQKDCQASLTFQ</sequence>
<keyword evidence="15" id="KW-1185">Reference proteome</keyword>